<evidence type="ECO:0000313" key="1">
    <source>
        <dbReference type="EMBL" id="GBN11448.1"/>
    </source>
</evidence>
<dbReference type="AlphaFoldDB" id="A0A4Y2L9W7"/>
<dbReference type="EMBL" id="BGPR01005576">
    <property type="protein sequence ID" value="GBN11448.1"/>
    <property type="molecule type" value="Genomic_DNA"/>
</dbReference>
<organism evidence="1 2">
    <name type="scientific">Araneus ventricosus</name>
    <name type="common">Orbweaver spider</name>
    <name type="synonym">Epeira ventricosa</name>
    <dbReference type="NCBI Taxonomy" id="182803"/>
    <lineage>
        <taxon>Eukaryota</taxon>
        <taxon>Metazoa</taxon>
        <taxon>Ecdysozoa</taxon>
        <taxon>Arthropoda</taxon>
        <taxon>Chelicerata</taxon>
        <taxon>Arachnida</taxon>
        <taxon>Araneae</taxon>
        <taxon>Araneomorphae</taxon>
        <taxon>Entelegynae</taxon>
        <taxon>Araneoidea</taxon>
        <taxon>Araneidae</taxon>
        <taxon>Araneus</taxon>
    </lineage>
</organism>
<dbReference type="Proteomes" id="UP000499080">
    <property type="component" value="Unassembled WGS sequence"/>
</dbReference>
<accession>A0A4Y2L9W7</accession>
<keyword evidence="2" id="KW-1185">Reference proteome</keyword>
<name>A0A4Y2L9W7_ARAVE</name>
<sequence>MGGWPPVCGWVDNVVPKVCCEHPLVLGGALMRKIEDEKERHSYCGRAVWAPKLSQTELDFKRLLKILPEVDTSDPSRFDPPLEKKPEIHGGAAGYNGSSGGYGGNAGGIFYSMQFQFPWMLNPCLVHRTELGTRQSGSDKRFLL</sequence>
<proteinExistence type="predicted"/>
<comment type="caution">
    <text evidence="1">The sequence shown here is derived from an EMBL/GenBank/DDBJ whole genome shotgun (WGS) entry which is preliminary data.</text>
</comment>
<protein>
    <submittedName>
        <fullName evidence="1">Uncharacterized protein</fullName>
    </submittedName>
</protein>
<reference evidence="1 2" key="1">
    <citation type="journal article" date="2019" name="Sci. Rep.">
        <title>Orb-weaving spider Araneus ventricosus genome elucidates the spidroin gene catalogue.</title>
        <authorList>
            <person name="Kono N."/>
            <person name="Nakamura H."/>
            <person name="Ohtoshi R."/>
            <person name="Moran D.A.P."/>
            <person name="Shinohara A."/>
            <person name="Yoshida Y."/>
            <person name="Fujiwara M."/>
            <person name="Mori M."/>
            <person name="Tomita M."/>
            <person name="Arakawa K."/>
        </authorList>
    </citation>
    <scope>NUCLEOTIDE SEQUENCE [LARGE SCALE GENOMIC DNA]</scope>
</reference>
<gene>
    <name evidence="1" type="ORF">AVEN_222261_1</name>
</gene>
<evidence type="ECO:0000313" key="2">
    <source>
        <dbReference type="Proteomes" id="UP000499080"/>
    </source>
</evidence>